<keyword evidence="3" id="KW-1185">Reference proteome</keyword>
<dbReference type="Proteomes" id="UP000236319">
    <property type="component" value="Unassembled WGS sequence"/>
</dbReference>
<feature type="region of interest" description="Disordered" evidence="1">
    <location>
        <begin position="227"/>
        <end position="317"/>
    </location>
</feature>
<evidence type="ECO:0000313" key="3">
    <source>
        <dbReference type="Proteomes" id="UP000236319"/>
    </source>
</evidence>
<proteinExistence type="predicted"/>
<dbReference type="RefSeq" id="XP_028868060.1">
    <property type="nucleotide sequence ID" value="XM_029012227.1"/>
</dbReference>
<evidence type="ECO:0000313" key="2">
    <source>
        <dbReference type="EMBL" id="GBE61817.1"/>
    </source>
</evidence>
<dbReference type="GeneID" id="39875587"/>
<dbReference type="AlphaFoldDB" id="A0A2H6KFR1"/>
<feature type="compositionally biased region" description="Basic and acidic residues" evidence="1">
    <location>
        <begin position="289"/>
        <end position="302"/>
    </location>
</feature>
<reference evidence="2 3" key="1">
    <citation type="journal article" date="2017" name="BMC Genomics">
        <title>Whole-genome assembly of Babesia ovata and comparative genomics between closely related pathogens.</title>
        <authorList>
            <person name="Yamagishi J."/>
            <person name="Asada M."/>
            <person name="Hakimi H."/>
            <person name="Tanaka T.Q."/>
            <person name="Sugimoto C."/>
            <person name="Kawazu S."/>
        </authorList>
    </citation>
    <scope>NUCLEOTIDE SEQUENCE [LARGE SCALE GENOMIC DNA]</scope>
    <source>
        <strain evidence="2 3">Miyake</strain>
    </source>
</reference>
<dbReference type="VEuPathDB" id="PiroplasmaDB:BOVATA_033100"/>
<feature type="compositionally biased region" description="Polar residues" evidence="1">
    <location>
        <begin position="253"/>
        <end position="267"/>
    </location>
</feature>
<comment type="caution">
    <text evidence="2">The sequence shown here is derived from an EMBL/GenBank/DDBJ whole genome shotgun (WGS) entry which is preliminary data.</text>
</comment>
<feature type="compositionally biased region" description="Polar residues" evidence="1">
    <location>
        <begin position="235"/>
        <end position="245"/>
    </location>
</feature>
<accession>A0A2H6KFR1</accession>
<sequence>MMKRSYEDPSLELIGRSAAERRLDRFYNRQRSQLRKTTNKDGYAIERKVVEKKELPFQPSDHTATSSPSTIRCDAPSARKSVRDILIDLSQRHLPHRGRFAKSLKLLTKLCVGYLSDRANAEYAGLSLDDFYRVFAKLERIFVIEFGGDVPKDCVDIKSAVLEFVEFVVDRLIVEGDASPVHRQLLHLLKLDLGYATSLWYENDSFRFHAVLSQLESHFKRFEAVASEPDLSADPGTSYTRSSVLSYPAEASGAQSDSPTAPSNNVGGSCESPPGQDGNTEGPVSNLEKAAEASHESKKSEGDSPTPQTAADLPEPTLPSEKELHYLQKQAFVRALAVVFGFSSYPWAKVSIETLFQKVYLRRELFCNTDQQRITDWQRHIKASKGKTFKGGLTPLNIGESSFQVQDARDEKIVCVHGSQVWSNRQFGI</sequence>
<dbReference type="EMBL" id="BDSA01000003">
    <property type="protein sequence ID" value="GBE61817.1"/>
    <property type="molecule type" value="Genomic_DNA"/>
</dbReference>
<evidence type="ECO:0000256" key="1">
    <source>
        <dbReference type="SAM" id="MobiDB-lite"/>
    </source>
</evidence>
<dbReference type="OrthoDB" id="361409at2759"/>
<protein>
    <submittedName>
        <fullName evidence="2">Uncharacterized protein</fullName>
    </submittedName>
</protein>
<name>A0A2H6KFR1_9APIC</name>
<gene>
    <name evidence="2" type="ORF">BOVATA_033100</name>
</gene>
<organism evidence="2 3">
    <name type="scientific">Babesia ovata</name>
    <dbReference type="NCBI Taxonomy" id="189622"/>
    <lineage>
        <taxon>Eukaryota</taxon>
        <taxon>Sar</taxon>
        <taxon>Alveolata</taxon>
        <taxon>Apicomplexa</taxon>
        <taxon>Aconoidasida</taxon>
        <taxon>Piroplasmida</taxon>
        <taxon>Babesiidae</taxon>
        <taxon>Babesia</taxon>
    </lineage>
</organism>